<accession>A0A7R7EMN3</accession>
<keyword evidence="6" id="KW-1185">Reference proteome</keyword>
<keyword evidence="1" id="KW-0805">Transcription regulation</keyword>
<evidence type="ECO:0000256" key="3">
    <source>
        <dbReference type="ARBA" id="ARBA00023163"/>
    </source>
</evidence>
<dbReference type="CDD" id="cd06267">
    <property type="entry name" value="PBP1_LacI_sugar_binding-like"/>
    <property type="match status" value="1"/>
</dbReference>
<evidence type="ECO:0000256" key="1">
    <source>
        <dbReference type="ARBA" id="ARBA00023015"/>
    </source>
</evidence>
<dbReference type="InterPro" id="IPR010982">
    <property type="entry name" value="Lambda_DNA-bd_dom_sf"/>
</dbReference>
<feature type="domain" description="HTH lacI-type" evidence="4">
    <location>
        <begin position="3"/>
        <end position="57"/>
    </location>
</feature>
<dbReference type="PANTHER" id="PTHR30146">
    <property type="entry name" value="LACI-RELATED TRANSCRIPTIONAL REPRESSOR"/>
    <property type="match status" value="1"/>
</dbReference>
<dbReference type="SUPFAM" id="SSF53822">
    <property type="entry name" value="Periplasmic binding protein-like I"/>
    <property type="match status" value="1"/>
</dbReference>
<keyword evidence="3" id="KW-0804">Transcription</keyword>
<dbReference type="PROSITE" id="PS50932">
    <property type="entry name" value="HTH_LACI_2"/>
    <property type="match status" value="1"/>
</dbReference>
<dbReference type="Pfam" id="PF00356">
    <property type="entry name" value="LacI"/>
    <property type="match status" value="1"/>
</dbReference>
<dbReference type="KEGG" id="ahb:bsdtb5_29120"/>
<dbReference type="Proteomes" id="UP000595897">
    <property type="component" value="Chromosome"/>
</dbReference>
<proteinExistence type="predicted"/>
<dbReference type="SUPFAM" id="SSF47413">
    <property type="entry name" value="lambda repressor-like DNA-binding domains"/>
    <property type="match status" value="1"/>
</dbReference>
<dbReference type="CDD" id="cd01392">
    <property type="entry name" value="HTH_LacI"/>
    <property type="match status" value="1"/>
</dbReference>
<dbReference type="GO" id="GO:0003700">
    <property type="term" value="F:DNA-binding transcription factor activity"/>
    <property type="evidence" value="ECO:0007669"/>
    <property type="project" value="TreeGrafter"/>
</dbReference>
<dbReference type="RefSeq" id="WP_271712728.1">
    <property type="nucleotide sequence ID" value="NZ_AP024169.1"/>
</dbReference>
<evidence type="ECO:0000313" key="5">
    <source>
        <dbReference type="EMBL" id="BCN31617.1"/>
    </source>
</evidence>
<dbReference type="PROSITE" id="PS00356">
    <property type="entry name" value="HTH_LACI_1"/>
    <property type="match status" value="1"/>
</dbReference>
<dbReference type="PANTHER" id="PTHR30146:SF109">
    <property type="entry name" value="HTH-TYPE TRANSCRIPTIONAL REGULATOR GALS"/>
    <property type="match status" value="1"/>
</dbReference>
<dbReference type="SMART" id="SM00354">
    <property type="entry name" value="HTH_LACI"/>
    <property type="match status" value="1"/>
</dbReference>
<dbReference type="InterPro" id="IPR028082">
    <property type="entry name" value="Peripla_BP_I"/>
</dbReference>
<organism evidence="5 6">
    <name type="scientific">Anaeromicropila herbilytica</name>
    <dbReference type="NCBI Taxonomy" id="2785025"/>
    <lineage>
        <taxon>Bacteria</taxon>
        <taxon>Bacillati</taxon>
        <taxon>Bacillota</taxon>
        <taxon>Clostridia</taxon>
        <taxon>Lachnospirales</taxon>
        <taxon>Lachnospiraceae</taxon>
        <taxon>Anaeromicropila</taxon>
    </lineage>
</organism>
<dbReference type="GO" id="GO:0000976">
    <property type="term" value="F:transcription cis-regulatory region binding"/>
    <property type="evidence" value="ECO:0007669"/>
    <property type="project" value="TreeGrafter"/>
</dbReference>
<dbReference type="PRINTS" id="PR00036">
    <property type="entry name" value="HTHLACI"/>
</dbReference>
<dbReference type="Gene3D" id="3.40.50.2300">
    <property type="match status" value="2"/>
</dbReference>
<gene>
    <name evidence="5" type="ORF">bsdtb5_29120</name>
</gene>
<dbReference type="InterPro" id="IPR046335">
    <property type="entry name" value="LacI/GalR-like_sensor"/>
</dbReference>
<dbReference type="EMBL" id="AP024169">
    <property type="protein sequence ID" value="BCN31617.1"/>
    <property type="molecule type" value="Genomic_DNA"/>
</dbReference>
<evidence type="ECO:0000313" key="6">
    <source>
        <dbReference type="Proteomes" id="UP000595897"/>
    </source>
</evidence>
<dbReference type="Pfam" id="PF13377">
    <property type="entry name" value="Peripla_BP_3"/>
    <property type="match status" value="1"/>
</dbReference>
<evidence type="ECO:0000256" key="2">
    <source>
        <dbReference type="ARBA" id="ARBA00023125"/>
    </source>
</evidence>
<name>A0A7R7EMN3_9FIRM</name>
<reference evidence="5 6" key="1">
    <citation type="submission" date="2020-11" db="EMBL/GenBank/DDBJ databases">
        <title>Draft genome sequencing of a Lachnospiraceae strain isolated from anoxic soil subjected to BSD treatment.</title>
        <authorList>
            <person name="Uek A."/>
            <person name="Tonouchi A."/>
        </authorList>
    </citation>
    <scope>NUCLEOTIDE SEQUENCE [LARGE SCALE GENOMIC DNA]</scope>
    <source>
        <strain evidence="5 6">TB5</strain>
    </source>
</reference>
<dbReference type="Gene3D" id="1.10.260.40">
    <property type="entry name" value="lambda repressor-like DNA-binding domains"/>
    <property type="match status" value="1"/>
</dbReference>
<dbReference type="InterPro" id="IPR000843">
    <property type="entry name" value="HTH_LacI"/>
</dbReference>
<keyword evidence="2" id="KW-0238">DNA-binding</keyword>
<sequence>MGATIKDVAKLSGVGIATVSRVLNNSGVTSNETKEKVMAAVRELNYVPNNNARVLKMGQSKTIALLAKSITNPFFQKMIHTIEQKVFLRGYHLEIRNVNYSEHEMSMAIKEVQDRNLNGIIIMGGNFEYTNEDFKRLGVPCVLLTVSAGDSVDSELYSSVIIDDEAESYKATEYLINLGHHRIGCIYSTHGSNVTPNLLRFRGYQKALEAYSIPYDPVLVSSINVSESGYEFGFNMMKNMMERNKDMTAVVTVADTMAIGAAKAVVSAGLRVPEDISIVGFDGIEVAEYYNPSIDTICQPAEQMSLGAIDALFGMLQGNKASHTVYEASLLKRGSCTSVSGNFRR</sequence>
<dbReference type="AlphaFoldDB" id="A0A7R7EMN3"/>
<evidence type="ECO:0000259" key="4">
    <source>
        <dbReference type="PROSITE" id="PS50932"/>
    </source>
</evidence>
<protein>
    <submittedName>
        <fullName evidence="5">LacI family transcriptional regulator</fullName>
    </submittedName>
</protein>